<protein>
    <submittedName>
        <fullName evidence="1">YbjN domain-containing protein</fullName>
    </submittedName>
</protein>
<organism evidence="1 2">
    <name type="scientific">Georgenia halotolerans</name>
    <dbReference type="NCBI Taxonomy" id="3028317"/>
    <lineage>
        <taxon>Bacteria</taxon>
        <taxon>Bacillati</taxon>
        <taxon>Actinomycetota</taxon>
        <taxon>Actinomycetes</taxon>
        <taxon>Micrococcales</taxon>
        <taxon>Bogoriellaceae</taxon>
        <taxon>Georgenia</taxon>
    </lineage>
</organism>
<dbReference type="InterPro" id="IPR019660">
    <property type="entry name" value="Put_sensory_transdc_reg_YbjN"/>
</dbReference>
<accession>A0ABT5TUN8</accession>
<feature type="non-terminal residue" evidence="1">
    <location>
        <position position="105"/>
    </location>
</feature>
<comment type="caution">
    <text evidence="1">The sequence shown here is derived from an EMBL/GenBank/DDBJ whole genome shotgun (WGS) entry which is preliminary data.</text>
</comment>
<evidence type="ECO:0000313" key="1">
    <source>
        <dbReference type="EMBL" id="MDD9205774.1"/>
    </source>
</evidence>
<evidence type="ECO:0000313" key="2">
    <source>
        <dbReference type="Proteomes" id="UP001165561"/>
    </source>
</evidence>
<proteinExistence type="predicted"/>
<dbReference type="EMBL" id="JARACI010000651">
    <property type="protein sequence ID" value="MDD9205774.1"/>
    <property type="molecule type" value="Genomic_DNA"/>
</dbReference>
<sequence length="105" mass="11802">MPGSTFPRLAPDVGSQDRDVVVPLTRDRVAGALAELDYPYVVDRAGDLGLLWAEAAFQVRLLPPRGTALQVQGRWHRRLAIERLTEVLELLDSWNREYVGPKCYA</sequence>
<dbReference type="Pfam" id="PF10722">
    <property type="entry name" value="YbjN"/>
    <property type="match status" value="1"/>
</dbReference>
<keyword evidence="2" id="KW-1185">Reference proteome</keyword>
<gene>
    <name evidence="1" type="ORF">PU560_04740</name>
</gene>
<dbReference type="Proteomes" id="UP001165561">
    <property type="component" value="Unassembled WGS sequence"/>
</dbReference>
<reference evidence="1" key="1">
    <citation type="submission" date="2023-02" db="EMBL/GenBank/DDBJ databases">
        <title>Georgenia sp.10Sc9-8, isolated from a soil sample collected from the Taklamakan desert.</title>
        <authorList>
            <person name="Liu S."/>
        </authorList>
    </citation>
    <scope>NUCLEOTIDE SEQUENCE</scope>
    <source>
        <strain evidence="1">10Sc9-8</strain>
    </source>
</reference>
<name>A0ABT5TUN8_9MICO</name>